<sequence>MTATSRSTVMLANAAAFITPQTFQRRAVSQFVTPRVRSQTERGREILDTLRAETFQGPVGRQRAYVGGDGPAVFFQHGWEADSADLATHADALLQSGFKVVLIDGPAHGQSEGRKAMMPEFGAGLAAAADTYGQPFALVAHSMGTPSAVIAMSRHGLSPDRFVSLGAPRSLPENVRFHGRSAGLSHRAVRLMLEGLERRFGEPIEHFDVARDAPSMTARALFVHGTGDQIARAASSSEIARVWPGAELELYEGLGHRGVLRDARVIERVRTFLS</sequence>
<evidence type="ECO:0000259" key="1">
    <source>
        <dbReference type="Pfam" id="PF12146"/>
    </source>
</evidence>
<dbReference type="OrthoDB" id="9815441at2"/>
<dbReference type="InterPro" id="IPR022742">
    <property type="entry name" value="Hydrolase_4"/>
</dbReference>
<dbReference type="AlphaFoldDB" id="A0A4S2HEC5"/>
<dbReference type="EMBL" id="SRXV01000001">
    <property type="protein sequence ID" value="TGY94138.1"/>
    <property type="molecule type" value="Genomic_DNA"/>
</dbReference>
<evidence type="ECO:0000313" key="2">
    <source>
        <dbReference type="EMBL" id="TGY94138.1"/>
    </source>
</evidence>
<dbReference type="InterPro" id="IPR029058">
    <property type="entry name" value="AB_hydrolase_fold"/>
</dbReference>
<dbReference type="SUPFAM" id="SSF53474">
    <property type="entry name" value="alpha/beta-Hydrolases"/>
    <property type="match status" value="1"/>
</dbReference>
<dbReference type="PANTHER" id="PTHR43689">
    <property type="entry name" value="HYDROLASE"/>
    <property type="match status" value="1"/>
</dbReference>
<reference evidence="2 3" key="1">
    <citation type="journal article" date="2013" name="Int. J. Syst. Evol. Microbiol.">
        <title>Marinicauda pacifica gen. nov., sp. nov., a prosthecate alphaproteobacterium of the family Hyphomonadaceae isolated from deep seawater.</title>
        <authorList>
            <person name="Zhang X.Y."/>
            <person name="Li G.W."/>
            <person name="Wang C.S."/>
            <person name="Zhang Y.J."/>
            <person name="Xu X.W."/>
            <person name="Li H."/>
            <person name="Liu A."/>
            <person name="Liu C."/>
            <person name="Xie B.B."/>
            <person name="Qin Q.L."/>
            <person name="Xu Z."/>
            <person name="Chen X.L."/>
            <person name="Zhou B.C."/>
            <person name="Zhang Y.Z."/>
        </authorList>
    </citation>
    <scope>NUCLEOTIDE SEQUENCE [LARGE SCALE GENOMIC DNA]</scope>
    <source>
        <strain evidence="2 3">P-1 km-3</strain>
    </source>
</reference>
<organism evidence="2 3">
    <name type="scientific">Marinicauda pacifica</name>
    <dbReference type="NCBI Taxonomy" id="1133559"/>
    <lineage>
        <taxon>Bacteria</taxon>
        <taxon>Pseudomonadati</taxon>
        <taxon>Pseudomonadota</taxon>
        <taxon>Alphaproteobacteria</taxon>
        <taxon>Maricaulales</taxon>
        <taxon>Maricaulaceae</taxon>
        <taxon>Marinicauda</taxon>
    </lineage>
</organism>
<protein>
    <recommendedName>
        <fullName evidence="1">Serine aminopeptidase S33 domain-containing protein</fullName>
    </recommendedName>
</protein>
<feature type="domain" description="Serine aminopeptidase S33" evidence="1">
    <location>
        <begin position="72"/>
        <end position="167"/>
    </location>
</feature>
<dbReference type="Pfam" id="PF12146">
    <property type="entry name" value="Hydrolase_4"/>
    <property type="match status" value="1"/>
</dbReference>
<evidence type="ECO:0000313" key="3">
    <source>
        <dbReference type="Proteomes" id="UP000305451"/>
    </source>
</evidence>
<accession>A0A4S2HEC5</accession>
<dbReference type="Gene3D" id="3.40.50.1820">
    <property type="entry name" value="alpha/beta hydrolase"/>
    <property type="match status" value="1"/>
</dbReference>
<proteinExistence type="predicted"/>
<name>A0A4S2HEC5_9PROT</name>
<keyword evidence="3" id="KW-1185">Reference proteome</keyword>
<comment type="caution">
    <text evidence="2">The sequence shown here is derived from an EMBL/GenBank/DDBJ whole genome shotgun (WGS) entry which is preliminary data.</text>
</comment>
<dbReference type="RefSeq" id="WP_135943333.1">
    <property type="nucleotide sequence ID" value="NZ_BMEI01000001.1"/>
</dbReference>
<dbReference type="PANTHER" id="PTHR43689:SF8">
    <property type="entry name" value="ALPHA_BETA-HYDROLASES SUPERFAMILY PROTEIN"/>
    <property type="match status" value="1"/>
</dbReference>
<dbReference type="Proteomes" id="UP000305451">
    <property type="component" value="Unassembled WGS sequence"/>
</dbReference>
<gene>
    <name evidence="2" type="ORF">E5162_02330</name>
</gene>